<dbReference type="Proteomes" id="UP000436088">
    <property type="component" value="Unassembled WGS sequence"/>
</dbReference>
<reference evidence="2" key="1">
    <citation type="submission" date="2019-09" db="EMBL/GenBank/DDBJ databases">
        <title>Draft genome information of white flower Hibiscus syriacus.</title>
        <authorList>
            <person name="Kim Y.-M."/>
        </authorList>
    </citation>
    <scope>NUCLEOTIDE SEQUENCE [LARGE SCALE GENOMIC DNA]</scope>
    <source>
        <strain evidence="2">YM2019G1</strain>
    </source>
</reference>
<gene>
    <name evidence="2" type="ORF">F3Y22_tig00110403pilonHSYRG00190</name>
</gene>
<dbReference type="PANTHER" id="PTHR36766">
    <property type="entry name" value="PLANT BROAD-SPECTRUM MILDEW RESISTANCE PROTEIN RPW8"/>
    <property type="match status" value="1"/>
</dbReference>
<name>A0A6A3ATH8_HIBSY</name>
<keyword evidence="3" id="KW-1185">Reference proteome</keyword>
<organism evidence="2 3">
    <name type="scientific">Hibiscus syriacus</name>
    <name type="common">Rose of Sharon</name>
    <dbReference type="NCBI Taxonomy" id="106335"/>
    <lineage>
        <taxon>Eukaryota</taxon>
        <taxon>Viridiplantae</taxon>
        <taxon>Streptophyta</taxon>
        <taxon>Embryophyta</taxon>
        <taxon>Tracheophyta</taxon>
        <taxon>Spermatophyta</taxon>
        <taxon>Magnoliopsida</taxon>
        <taxon>eudicotyledons</taxon>
        <taxon>Gunneridae</taxon>
        <taxon>Pentapetalae</taxon>
        <taxon>rosids</taxon>
        <taxon>malvids</taxon>
        <taxon>Malvales</taxon>
        <taxon>Malvaceae</taxon>
        <taxon>Malvoideae</taxon>
        <taxon>Hibiscus</taxon>
    </lineage>
</organism>
<comment type="caution">
    <text evidence="2">The sequence shown here is derived from an EMBL/GenBank/DDBJ whole genome shotgun (WGS) entry which is preliminary data.</text>
</comment>
<dbReference type="Gene3D" id="3.80.10.10">
    <property type="entry name" value="Ribonuclease Inhibitor"/>
    <property type="match status" value="2"/>
</dbReference>
<evidence type="ECO:0000256" key="1">
    <source>
        <dbReference type="ARBA" id="ARBA00022821"/>
    </source>
</evidence>
<dbReference type="AlphaFoldDB" id="A0A6A3ATH8"/>
<accession>A0A6A3ATH8</accession>
<evidence type="ECO:0000313" key="3">
    <source>
        <dbReference type="Proteomes" id="UP000436088"/>
    </source>
</evidence>
<sequence length="270" mass="30451">MLKKLSISDCPVLECIAEDFHETTDLERIHMYAVGNIKSLPRGIDKLSHLQEISLYNCSNLVACFDEIGLPTTNLIDFTVVICENIVALPKCISNCTSLKKLVVSHCGADRSFSEEGFPINLTSLRIFNAPEIYSSLVEWGFHRLSSLQQLLITGEECSNVVSFPEESIGMRLPPSLTSIRISNFDNLEFMCTKGFQHLTSLEELHITDCPKLTSLPDKHMLLSLGELVIESCPLLTEECRRVKGPEWSKISHIPYVRIDDEYFIPKEVD</sequence>
<keyword evidence="1" id="KW-0611">Plant defense</keyword>
<dbReference type="PANTHER" id="PTHR36766:SF45">
    <property type="entry name" value="NB-ARC DOMAIN-CONTAINING PROTEIN"/>
    <property type="match status" value="1"/>
</dbReference>
<proteinExistence type="predicted"/>
<evidence type="ECO:0000313" key="2">
    <source>
        <dbReference type="EMBL" id="KAE8706202.1"/>
    </source>
</evidence>
<dbReference type="EMBL" id="VEPZ02000972">
    <property type="protein sequence ID" value="KAE8706202.1"/>
    <property type="molecule type" value="Genomic_DNA"/>
</dbReference>
<dbReference type="GO" id="GO:0006952">
    <property type="term" value="P:defense response"/>
    <property type="evidence" value="ECO:0007669"/>
    <property type="project" value="UniProtKB-KW"/>
</dbReference>
<dbReference type="InterPro" id="IPR032675">
    <property type="entry name" value="LRR_dom_sf"/>
</dbReference>
<dbReference type="SUPFAM" id="SSF52058">
    <property type="entry name" value="L domain-like"/>
    <property type="match status" value="1"/>
</dbReference>
<protein>
    <submittedName>
        <fullName evidence="2">Disease resistance protein RPS2</fullName>
    </submittedName>
</protein>